<evidence type="ECO:0000313" key="6">
    <source>
        <dbReference type="Proteomes" id="UP000039046"/>
    </source>
</evidence>
<evidence type="ECO:0000256" key="2">
    <source>
        <dbReference type="ARBA" id="ARBA00023002"/>
    </source>
</evidence>
<dbReference type="PRINTS" id="PR00080">
    <property type="entry name" value="SDRFAMILY"/>
</dbReference>
<dbReference type="PRINTS" id="PR00081">
    <property type="entry name" value="GDHRDH"/>
</dbReference>
<dbReference type="PANTHER" id="PTHR44196">
    <property type="entry name" value="DEHYDROGENASE/REDUCTASE SDR FAMILY MEMBER 7B"/>
    <property type="match status" value="1"/>
</dbReference>
<sequence length="283" mass="31141">MSAEDFQNFIQPTHHDTYPFIARADHRGRTVFITGASRGIGRATALAFARSGAGTLILAARSSLDDLTTEIAALDHAPKVVSLVLDVTSQDSVDAALVTASQHVSSIDILINNAGHLEELHPVNESDKQEWWRTWEVNIRGTYLVVHTFMDLLLASHCKTVINVSSKGGLYTRHGASAYGSSKAALLRFTQFLDFEYKERGLLALAIHPGSVATDLALRLPQTGHAKLIDKPELAADTLAWLTEERIAWLSGRYVSVNWDMEQLMLLKSDIINGDKLKLTLKV</sequence>
<dbReference type="GO" id="GO:0016020">
    <property type="term" value="C:membrane"/>
    <property type="evidence" value="ECO:0007669"/>
    <property type="project" value="TreeGrafter"/>
</dbReference>
<evidence type="ECO:0000256" key="3">
    <source>
        <dbReference type="RuleBase" id="RU000363"/>
    </source>
</evidence>
<dbReference type="InterPro" id="IPR002347">
    <property type="entry name" value="SDR_fam"/>
</dbReference>
<dbReference type="OrthoDB" id="1933717at2759"/>
<evidence type="ECO:0000259" key="4">
    <source>
        <dbReference type="SMART" id="SM00822"/>
    </source>
</evidence>
<dbReference type="HOGENOM" id="CLU_010194_8_0_1"/>
<dbReference type="InterPro" id="IPR036291">
    <property type="entry name" value="NAD(P)-bd_dom_sf"/>
</dbReference>
<reference evidence="5 6" key="1">
    <citation type="journal article" date="2015" name="Genome Announc.">
        <title>Draft Genome Sequence and Gene Annotation of the Entomopathogenic Fungus Verticillium hemipterigenum.</title>
        <authorList>
            <person name="Horn F."/>
            <person name="Habel A."/>
            <person name="Scharf D.H."/>
            <person name="Dworschak J."/>
            <person name="Brakhage A.A."/>
            <person name="Guthke R."/>
            <person name="Hertweck C."/>
            <person name="Linde J."/>
        </authorList>
    </citation>
    <scope>NUCLEOTIDE SEQUENCE [LARGE SCALE GENOMIC DNA]</scope>
</reference>
<dbReference type="Gene3D" id="3.40.50.720">
    <property type="entry name" value="NAD(P)-binding Rossmann-like Domain"/>
    <property type="match status" value="1"/>
</dbReference>
<dbReference type="InterPro" id="IPR057326">
    <property type="entry name" value="KR_dom"/>
</dbReference>
<dbReference type="Pfam" id="PF00106">
    <property type="entry name" value="adh_short"/>
    <property type="match status" value="1"/>
</dbReference>
<proteinExistence type="inferred from homology"/>
<dbReference type="AlphaFoldDB" id="A0A0A1TD07"/>
<organism evidence="5 6">
    <name type="scientific">[Torrubiella] hemipterigena</name>
    <dbReference type="NCBI Taxonomy" id="1531966"/>
    <lineage>
        <taxon>Eukaryota</taxon>
        <taxon>Fungi</taxon>
        <taxon>Dikarya</taxon>
        <taxon>Ascomycota</taxon>
        <taxon>Pezizomycotina</taxon>
        <taxon>Sordariomycetes</taxon>
        <taxon>Hypocreomycetidae</taxon>
        <taxon>Hypocreales</taxon>
        <taxon>Clavicipitaceae</taxon>
        <taxon>Clavicipitaceae incertae sedis</taxon>
        <taxon>'Torrubiella' clade</taxon>
    </lineage>
</organism>
<dbReference type="EMBL" id="CDHN01000002">
    <property type="protein sequence ID" value="CEJ86516.1"/>
    <property type="molecule type" value="Genomic_DNA"/>
</dbReference>
<dbReference type="GO" id="GO:0016491">
    <property type="term" value="F:oxidoreductase activity"/>
    <property type="evidence" value="ECO:0007669"/>
    <property type="project" value="UniProtKB-KW"/>
</dbReference>
<comment type="similarity">
    <text evidence="1 3">Belongs to the short-chain dehydrogenases/reductases (SDR) family.</text>
</comment>
<gene>
    <name evidence="5" type="ORF">VHEMI04128</name>
</gene>
<keyword evidence="6" id="KW-1185">Reference proteome</keyword>
<accession>A0A0A1TD07</accession>
<dbReference type="SUPFAM" id="SSF51735">
    <property type="entry name" value="NAD(P)-binding Rossmann-fold domains"/>
    <property type="match status" value="1"/>
</dbReference>
<dbReference type="STRING" id="1531966.A0A0A1TD07"/>
<dbReference type="SMART" id="SM00822">
    <property type="entry name" value="PKS_KR"/>
    <property type="match status" value="1"/>
</dbReference>
<evidence type="ECO:0000313" key="5">
    <source>
        <dbReference type="EMBL" id="CEJ86516.1"/>
    </source>
</evidence>
<dbReference type="CDD" id="cd05233">
    <property type="entry name" value="SDR_c"/>
    <property type="match status" value="1"/>
</dbReference>
<keyword evidence="2" id="KW-0560">Oxidoreductase</keyword>
<dbReference type="PANTHER" id="PTHR44196:SF1">
    <property type="entry name" value="DEHYDROGENASE_REDUCTASE SDR FAMILY MEMBER 7B"/>
    <property type="match status" value="1"/>
</dbReference>
<evidence type="ECO:0000256" key="1">
    <source>
        <dbReference type="ARBA" id="ARBA00006484"/>
    </source>
</evidence>
<name>A0A0A1TD07_9HYPO</name>
<dbReference type="Proteomes" id="UP000039046">
    <property type="component" value="Unassembled WGS sequence"/>
</dbReference>
<protein>
    <recommendedName>
        <fullName evidence="4">Ketoreductase domain-containing protein</fullName>
    </recommendedName>
</protein>
<feature type="domain" description="Ketoreductase" evidence="4">
    <location>
        <begin position="29"/>
        <end position="216"/>
    </location>
</feature>